<reference evidence="8" key="1">
    <citation type="submission" date="2020-09" db="EMBL/GenBank/DDBJ databases">
        <title>Pelobacter alkaliphilus sp. nov., a novel anaerobic arsenate-reducing bacterium from terrestrial mud volcano.</title>
        <authorList>
            <person name="Khomyakova M.A."/>
            <person name="Merkel A.Y."/>
            <person name="Slobodkin A.I."/>
        </authorList>
    </citation>
    <scope>NUCLEOTIDE SEQUENCE</scope>
    <source>
        <strain evidence="8">M08fum</strain>
    </source>
</reference>
<dbReference type="GO" id="GO:0009427">
    <property type="term" value="C:bacterial-type flagellum basal body, distal rod, L ring"/>
    <property type="evidence" value="ECO:0007669"/>
    <property type="project" value="InterPro"/>
</dbReference>
<accession>A0A8J6QXQ1</accession>
<dbReference type="PANTHER" id="PTHR34933:SF1">
    <property type="entry name" value="FLAGELLAR L-RING PROTEIN"/>
    <property type="match status" value="1"/>
</dbReference>
<dbReference type="AlphaFoldDB" id="A0A8J6QXQ1"/>
<evidence type="ECO:0000256" key="3">
    <source>
        <dbReference type="ARBA" id="ARBA00022729"/>
    </source>
</evidence>
<keyword evidence="8" id="KW-0969">Cilium</keyword>
<keyword evidence="4 7" id="KW-0472">Membrane</keyword>
<keyword evidence="3" id="KW-0732">Signal</keyword>
<dbReference type="Pfam" id="PF02107">
    <property type="entry name" value="FlgH"/>
    <property type="match status" value="1"/>
</dbReference>
<comment type="subcellular location">
    <subcellularLocation>
        <location evidence="7">Cell outer membrane</location>
    </subcellularLocation>
    <subcellularLocation>
        <location evidence="7">Bacterial flagellum basal body</location>
    </subcellularLocation>
</comment>
<dbReference type="PRINTS" id="PR01008">
    <property type="entry name" value="FLGLRINGFLGH"/>
</dbReference>
<comment type="similarity">
    <text evidence="2 7">Belongs to the FlgH family.</text>
</comment>
<dbReference type="GO" id="GO:0071973">
    <property type="term" value="P:bacterial-type flagellum-dependent cell motility"/>
    <property type="evidence" value="ECO:0007669"/>
    <property type="project" value="InterPro"/>
</dbReference>
<comment type="caution">
    <text evidence="8">The sequence shown here is derived from an EMBL/GenBank/DDBJ whole genome shotgun (WGS) entry which is preliminary data.</text>
</comment>
<evidence type="ECO:0000256" key="7">
    <source>
        <dbReference type="HAMAP-Rule" id="MF_00415"/>
    </source>
</evidence>
<keyword evidence="9" id="KW-1185">Reference proteome</keyword>
<dbReference type="PANTHER" id="PTHR34933">
    <property type="entry name" value="FLAGELLAR L-RING PROTEIN"/>
    <property type="match status" value="1"/>
</dbReference>
<dbReference type="HAMAP" id="MF_00415">
    <property type="entry name" value="FlgH"/>
    <property type="match status" value="1"/>
</dbReference>
<keyword evidence="8" id="KW-0282">Flagellum</keyword>
<keyword evidence="8" id="KW-0966">Cell projection</keyword>
<keyword evidence="6 7" id="KW-0998">Cell outer membrane</keyword>
<evidence type="ECO:0000256" key="6">
    <source>
        <dbReference type="ARBA" id="ARBA00023237"/>
    </source>
</evidence>
<name>A0A8J6QXQ1_9BACT</name>
<proteinExistence type="inferred from homology"/>
<dbReference type="Proteomes" id="UP000632828">
    <property type="component" value="Unassembled WGS sequence"/>
</dbReference>
<evidence type="ECO:0000313" key="9">
    <source>
        <dbReference type="Proteomes" id="UP000632828"/>
    </source>
</evidence>
<organism evidence="8 9">
    <name type="scientific">Pelovirga terrestris</name>
    <dbReference type="NCBI Taxonomy" id="2771352"/>
    <lineage>
        <taxon>Bacteria</taxon>
        <taxon>Pseudomonadati</taxon>
        <taxon>Thermodesulfobacteriota</taxon>
        <taxon>Desulfuromonadia</taxon>
        <taxon>Geobacterales</taxon>
        <taxon>Geobacteraceae</taxon>
        <taxon>Pelovirga</taxon>
    </lineage>
</organism>
<evidence type="ECO:0000256" key="2">
    <source>
        <dbReference type="ARBA" id="ARBA00006929"/>
    </source>
</evidence>
<evidence type="ECO:0000313" key="8">
    <source>
        <dbReference type="EMBL" id="MBD1400452.1"/>
    </source>
</evidence>
<protein>
    <recommendedName>
        <fullName evidence="7">Flagellar L-ring protein</fullName>
    </recommendedName>
    <alternativeName>
        <fullName evidence="7">Basal body L-ring protein</fullName>
    </alternativeName>
</protein>
<dbReference type="InterPro" id="IPR000527">
    <property type="entry name" value="Flag_Lring"/>
</dbReference>
<sequence length="209" mass="22082">MPGQSVDLAEVEPIAPVISEPAPPQTAGSLWTTSRGGIFADMKGNTVGDIITVVISENASASKEAKTQTGRNSTMSAGITNLFGLETDIGDFIGGSPSSIVNANAGNKFDGSGKTERKEALTATLTTQVVEILPNGNLRIEGNKTVTVNREMQIVQLSGIVRPSDVSARNLVDSQNVLNARISYVGKGVISDKQQQGWLVQVLDQVWPF</sequence>
<evidence type="ECO:0000256" key="4">
    <source>
        <dbReference type="ARBA" id="ARBA00023136"/>
    </source>
</evidence>
<comment type="subunit">
    <text evidence="7">The basal body constitutes a major portion of the flagellar organelle and consists of four rings (L,P,S, and M) mounted on a central rod.</text>
</comment>
<comment type="function">
    <text evidence="1 7">Assembles around the rod to form the L-ring and probably protects the motor/basal body from shearing forces during rotation.</text>
</comment>
<dbReference type="GO" id="GO:0003774">
    <property type="term" value="F:cytoskeletal motor activity"/>
    <property type="evidence" value="ECO:0007669"/>
    <property type="project" value="InterPro"/>
</dbReference>
<evidence type="ECO:0000256" key="1">
    <source>
        <dbReference type="ARBA" id="ARBA00002591"/>
    </source>
</evidence>
<evidence type="ECO:0000256" key="5">
    <source>
        <dbReference type="ARBA" id="ARBA00023143"/>
    </source>
</evidence>
<dbReference type="EMBL" id="JACWUN010000006">
    <property type="protein sequence ID" value="MBD1400452.1"/>
    <property type="molecule type" value="Genomic_DNA"/>
</dbReference>
<gene>
    <name evidence="7" type="primary">flgH</name>
    <name evidence="8" type="ORF">ICT70_07190</name>
</gene>
<dbReference type="GO" id="GO:0009279">
    <property type="term" value="C:cell outer membrane"/>
    <property type="evidence" value="ECO:0007669"/>
    <property type="project" value="UniProtKB-SubCell"/>
</dbReference>
<keyword evidence="5 7" id="KW-0975">Bacterial flagellum</keyword>